<dbReference type="GO" id="GO:0009706">
    <property type="term" value="C:chloroplast inner membrane"/>
    <property type="evidence" value="ECO:0007669"/>
    <property type="project" value="UniProtKB-SubCell"/>
</dbReference>
<evidence type="ECO:0000256" key="4">
    <source>
        <dbReference type="ARBA" id="ARBA00022780"/>
    </source>
</evidence>
<sequence length="740" mass="78244">MQKTASLRFQKQGNFCLRRASLRTFSNFSRTDTKEHQLTNVFNAANSCSRNPKAAEAELEKLSTSLLVSSTVPLADESLMSEAAPYAVQSSSAASLSATSTQDVQPSEYLRELVMETRPDGIIVLTDGTHRASGDACASPSTSRQILASSAASAVDLLISNSDFPPAIELSVFITTLQQLPQSGDLTKAALSPGRTEVTSTLCASNSKVLIPQPVLDDLSQRPSSSSLSVVDVNTLEASPATKPSKIAADTGPDILLARRQKLKQQKRSGGVHVWRALAAVAVGLAVHFLVPCPKTLPEKSWMLFSIFCTTVAGLVLEPLPVGAWALCCMTGLLLSGSLPFHVAMSGITNESIWLIVIAFFFAKSFETSGLGERIANMFVRAVGQSSLGLSYGLSFAEALMAPALPSSTARAGGIFLPIIKTLSRSAGSTEDLQRSQLGSFLAHVQCQASSQSAAIFLTGAAQNILAISIASQMGVVIPDTWMTWFKGAVVPAVLGMIMIPAMVFVMAPPGMKTSPEAPAEAAARLKQMGPPTRNEIITTVVLLAAVALWVGGDALGLPPVAAAMMALSALLGTGVLTWKGCLEHSAAWDTFLWFAVLMGMCSALSSSGVVTHFADVAQAAMSEAKMHWMHAFATLHAGFFFAHYLFASQVGHVGALYGTCLAMMMAAGVPTTLAALTLGYSASLFGTITHYASGPAAVYYSSGYQNMKEVLLIGTVMGFRSLLTWGVVGMAWWKFLGWW</sequence>
<dbReference type="STRING" id="1157962.A0A250WZE9"/>
<accession>A0A250WZE9</accession>
<proteinExistence type="inferred from homology"/>
<evidence type="ECO:0000256" key="6">
    <source>
        <dbReference type="ARBA" id="ARBA00023136"/>
    </source>
</evidence>
<dbReference type="EMBL" id="BEGY01000016">
    <property type="protein sequence ID" value="GAX76217.1"/>
    <property type="molecule type" value="Genomic_DNA"/>
</dbReference>
<dbReference type="PANTHER" id="PTHR42826">
    <property type="entry name" value="DICARBOXYLATE TRANSPORTER 2.1, CHLOROPLASTIC"/>
    <property type="match status" value="1"/>
</dbReference>
<dbReference type="AlphaFoldDB" id="A0A250WZE9"/>
<feature type="transmembrane region" description="Helical" evidence="7">
    <location>
        <begin position="627"/>
        <end position="648"/>
    </location>
</feature>
<protein>
    <submittedName>
        <fullName evidence="8">Uncharacterized protein</fullName>
    </submittedName>
</protein>
<gene>
    <name evidence="8" type="ORF">CEUSTIGMA_g3661.t1</name>
</gene>
<feature type="transmembrane region" description="Helical" evidence="7">
    <location>
        <begin position="713"/>
        <end position="734"/>
    </location>
</feature>
<keyword evidence="9" id="KW-1185">Reference proteome</keyword>
<feature type="transmembrane region" description="Helical" evidence="7">
    <location>
        <begin position="655"/>
        <end position="677"/>
    </location>
</feature>
<keyword evidence="5 7" id="KW-1133">Transmembrane helix</keyword>
<feature type="transmembrane region" description="Helical" evidence="7">
    <location>
        <begin position="591"/>
        <end position="615"/>
    </location>
</feature>
<evidence type="ECO:0000256" key="7">
    <source>
        <dbReference type="SAM" id="Phobius"/>
    </source>
</evidence>
<feature type="transmembrane region" description="Helical" evidence="7">
    <location>
        <begin position="274"/>
        <end position="291"/>
    </location>
</feature>
<comment type="caution">
    <text evidence="8">The sequence shown here is derived from an EMBL/GenBank/DDBJ whole genome shotgun (WGS) entry which is preliminary data.</text>
</comment>
<dbReference type="GO" id="GO:0015140">
    <property type="term" value="F:malate transmembrane transporter activity"/>
    <property type="evidence" value="ECO:0007669"/>
    <property type="project" value="UniProtKB-ARBA"/>
</dbReference>
<feature type="transmembrane region" description="Helical" evidence="7">
    <location>
        <begin position="489"/>
        <end position="508"/>
    </location>
</feature>
<dbReference type="Pfam" id="PF00939">
    <property type="entry name" value="Na_sulph_symp"/>
    <property type="match status" value="1"/>
</dbReference>
<feature type="transmembrane region" description="Helical" evidence="7">
    <location>
        <begin position="535"/>
        <end position="552"/>
    </location>
</feature>
<comment type="subcellular location">
    <subcellularLocation>
        <location evidence="1">Plastid</location>
        <location evidence="1">Chloroplast inner membrane</location>
        <topology evidence="1">Multi-pass membrane protein</topology>
    </subcellularLocation>
</comment>
<evidence type="ECO:0000256" key="2">
    <source>
        <dbReference type="ARBA" id="ARBA00007349"/>
    </source>
</evidence>
<reference evidence="8 9" key="1">
    <citation type="submission" date="2017-08" db="EMBL/GenBank/DDBJ databases">
        <title>Acidophilic green algal genome provides insights into adaptation to an acidic environment.</title>
        <authorList>
            <person name="Hirooka S."/>
            <person name="Hirose Y."/>
            <person name="Kanesaki Y."/>
            <person name="Higuchi S."/>
            <person name="Fujiwara T."/>
            <person name="Onuma R."/>
            <person name="Era A."/>
            <person name="Ohbayashi R."/>
            <person name="Uzuka A."/>
            <person name="Nozaki H."/>
            <person name="Yoshikawa H."/>
            <person name="Miyagishima S.Y."/>
        </authorList>
    </citation>
    <scope>NUCLEOTIDE SEQUENCE [LARGE SCALE GENOMIC DNA]</scope>
    <source>
        <strain evidence="8 9">NIES-2499</strain>
    </source>
</reference>
<keyword evidence="3 7" id="KW-0812">Transmembrane</keyword>
<feature type="transmembrane region" description="Helical" evidence="7">
    <location>
        <begin position="683"/>
        <end position="701"/>
    </location>
</feature>
<evidence type="ECO:0000256" key="5">
    <source>
        <dbReference type="ARBA" id="ARBA00022989"/>
    </source>
</evidence>
<feature type="transmembrane region" description="Helical" evidence="7">
    <location>
        <begin position="558"/>
        <end position="579"/>
    </location>
</feature>
<dbReference type="InterPro" id="IPR001898">
    <property type="entry name" value="SLC13A/DASS"/>
</dbReference>
<feature type="transmembrane region" description="Helical" evidence="7">
    <location>
        <begin position="303"/>
        <end position="327"/>
    </location>
</feature>
<feature type="transmembrane region" description="Helical" evidence="7">
    <location>
        <begin position="339"/>
        <end position="363"/>
    </location>
</feature>
<keyword evidence="4" id="KW-0934">Plastid</keyword>
<dbReference type="NCBIfam" id="TIGR00785">
    <property type="entry name" value="dass"/>
    <property type="match status" value="1"/>
</dbReference>
<dbReference type="OrthoDB" id="1695362at2759"/>
<comment type="similarity">
    <text evidence="2">Belongs to the SLC13A/DASS transporter (TC 2.A.47) family. DIT1 subfamily.</text>
</comment>
<keyword evidence="4" id="KW-1001">Plastid inner membrane</keyword>
<dbReference type="InterPro" id="IPR030676">
    <property type="entry name" value="CitT-rel"/>
</dbReference>
<name>A0A250WZE9_9CHLO</name>
<evidence type="ECO:0000313" key="9">
    <source>
        <dbReference type="Proteomes" id="UP000232323"/>
    </source>
</evidence>
<evidence type="ECO:0000256" key="1">
    <source>
        <dbReference type="ARBA" id="ARBA00004478"/>
    </source>
</evidence>
<evidence type="ECO:0000313" key="8">
    <source>
        <dbReference type="EMBL" id="GAX76217.1"/>
    </source>
</evidence>
<evidence type="ECO:0000256" key="3">
    <source>
        <dbReference type="ARBA" id="ARBA00022692"/>
    </source>
</evidence>
<keyword evidence="6 7" id="KW-0472">Membrane</keyword>
<organism evidence="8 9">
    <name type="scientific">Chlamydomonas eustigma</name>
    <dbReference type="NCBI Taxonomy" id="1157962"/>
    <lineage>
        <taxon>Eukaryota</taxon>
        <taxon>Viridiplantae</taxon>
        <taxon>Chlorophyta</taxon>
        <taxon>core chlorophytes</taxon>
        <taxon>Chlorophyceae</taxon>
        <taxon>CS clade</taxon>
        <taxon>Chlamydomonadales</taxon>
        <taxon>Chlamydomonadaceae</taxon>
        <taxon>Chlamydomonas</taxon>
    </lineage>
</organism>
<dbReference type="Proteomes" id="UP000232323">
    <property type="component" value="Unassembled WGS sequence"/>
</dbReference>